<evidence type="ECO:0000313" key="3">
    <source>
        <dbReference type="Proteomes" id="UP000677616"/>
    </source>
</evidence>
<name>A0ABX7YJB2_9STRE</name>
<dbReference type="EMBL" id="CP073084">
    <property type="protein sequence ID" value="QUE53845.1"/>
    <property type="molecule type" value="Genomic_DNA"/>
</dbReference>
<feature type="transmembrane region" description="Helical" evidence="1">
    <location>
        <begin position="56"/>
        <end position="71"/>
    </location>
</feature>
<feature type="transmembrane region" description="Helical" evidence="1">
    <location>
        <begin position="7"/>
        <end position="26"/>
    </location>
</feature>
<protein>
    <recommendedName>
        <fullName evidence="4">Cell wall-active antibiotics response LiaF-like C-terminal domain-containing protein</fullName>
    </recommendedName>
</protein>
<keyword evidence="1" id="KW-0812">Transmembrane</keyword>
<keyword evidence="3" id="KW-1185">Reference proteome</keyword>
<dbReference type="Proteomes" id="UP000677616">
    <property type="component" value="Chromosome"/>
</dbReference>
<evidence type="ECO:0000256" key="1">
    <source>
        <dbReference type="SAM" id="Phobius"/>
    </source>
</evidence>
<keyword evidence="1" id="KW-0472">Membrane</keyword>
<evidence type="ECO:0000313" key="2">
    <source>
        <dbReference type="EMBL" id="QUE53845.1"/>
    </source>
</evidence>
<dbReference type="RefSeq" id="WP_212570002.1">
    <property type="nucleotide sequence ID" value="NZ_CP073084.1"/>
</dbReference>
<sequence length="233" mass="26610">MNLKKSYSWQIFLIIFAIYLILLAFFPGLDIIFNYFRLSLLFALAFLWLGAEHRNAILFFIGLAFSAFYVREITPHWYFDFNGAPLFLGLLVLGIAIHSINRKRRYKKLVDFDTMTDSTVISNDSNYLTVEANFSDKYEYSTAPALQSVSIKSFCANCRIDLSGATFENEVTYVTLNNSLSSCYIRLPRGYKVVNTLKSNFGEVTLPPTEEGRGQIYLTGNNFMGSLSIQYID</sequence>
<proteinExistence type="predicted"/>
<keyword evidence="1" id="KW-1133">Transmembrane helix</keyword>
<reference evidence="2 3" key="1">
    <citation type="submission" date="2021-04" db="EMBL/GenBank/DDBJ databases">
        <title>Complete genome sequence of a novel Streptococcus species.</title>
        <authorList>
            <person name="Teng J.L.L."/>
        </authorList>
    </citation>
    <scope>NUCLEOTIDE SEQUENCE [LARGE SCALE GENOMIC DNA]</scope>
    <source>
        <strain evidence="2 3">HKU75</strain>
    </source>
</reference>
<organism evidence="2 3">
    <name type="scientific">Streptococcus oriscaviae</name>
    <dbReference type="NCBI Taxonomy" id="2781599"/>
    <lineage>
        <taxon>Bacteria</taxon>
        <taxon>Bacillati</taxon>
        <taxon>Bacillota</taxon>
        <taxon>Bacilli</taxon>
        <taxon>Lactobacillales</taxon>
        <taxon>Streptococcaceae</taxon>
        <taxon>Streptococcus</taxon>
    </lineage>
</organism>
<feature type="transmembrane region" description="Helical" evidence="1">
    <location>
        <begin position="32"/>
        <end position="49"/>
    </location>
</feature>
<accession>A0ABX7YJB2</accession>
<feature type="transmembrane region" description="Helical" evidence="1">
    <location>
        <begin position="83"/>
        <end position="100"/>
    </location>
</feature>
<gene>
    <name evidence="2" type="ORF">INT76_08420</name>
</gene>
<evidence type="ECO:0008006" key="4">
    <source>
        <dbReference type="Google" id="ProtNLM"/>
    </source>
</evidence>